<evidence type="ECO:0000313" key="2">
    <source>
        <dbReference type="Proteomes" id="UP001162060"/>
    </source>
</evidence>
<dbReference type="AlphaFoldDB" id="A0AAV1U036"/>
<dbReference type="Proteomes" id="UP001162060">
    <property type="component" value="Unassembled WGS sequence"/>
</dbReference>
<proteinExistence type="predicted"/>
<name>A0AAV1U036_9STRA</name>
<sequence length="44" mass="4888">MIVSNSPDDGKPTMLDKIVRSNCVLNGPVYVMRVDLALAHYPRT</sequence>
<gene>
    <name evidence="1" type="ORF">PM001_LOCUS13059</name>
</gene>
<accession>A0AAV1U036</accession>
<comment type="caution">
    <text evidence="1">The sequence shown here is derived from an EMBL/GenBank/DDBJ whole genome shotgun (WGS) entry which is preliminary data.</text>
</comment>
<dbReference type="EMBL" id="CAKLBY020000118">
    <property type="protein sequence ID" value="CAK7927909.1"/>
    <property type="molecule type" value="Genomic_DNA"/>
</dbReference>
<organism evidence="1 2">
    <name type="scientific">Peronospora matthiolae</name>
    <dbReference type="NCBI Taxonomy" id="2874970"/>
    <lineage>
        <taxon>Eukaryota</taxon>
        <taxon>Sar</taxon>
        <taxon>Stramenopiles</taxon>
        <taxon>Oomycota</taxon>
        <taxon>Peronosporomycetes</taxon>
        <taxon>Peronosporales</taxon>
        <taxon>Peronosporaceae</taxon>
        <taxon>Peronospora</taxon>
    </lineage>
</organism>
<reference evidence="1" key="1">
    <citation type="submission" date="2024-01" db="EMBL/GenBank/DDBJ databases">
        <authorList>
            <person name="Webb A."/>
        </authorList>
    </citation>
    <scope>NUCLEOTIDE SEQUENCE</scope>
    <source>
        <strain evidence="1">Pm1</strain>
    </source>
</reference>
<evidence type="ECO:0000313" key="1">
    <source>
        <dbReference type="EMBL" id="CAK7927909.1"/>
    </source>
</evidence>
<protein>
    <submittedName>
        <fullName evidence="1">Uncharacterized protein</fullName>
    </submittedName>
</protein>